<dbReference type="SUPFAM" id="SSF56349">
    <property type="entry name" value="DNA breaking-rejoining enzymes"/>
    <property type="match status" value="1"/>
</dbReference>
<protein>
    <submittedName>
        <fullName evidence="8">Putative integrase</fullName>
    </submittedName>
</protein>
<feature type="domain" description="Tyr recombinase" evidence="6">
    <location>
        <begin position="195"/>
        <end position="390"/>
    </location>
</feature>
<dbReference type="InterPro" id="IPR044068">
    <property type="entry name" value="CB"/>
</dbReference>
<name>M3VB33_GORML</name>
<evidence type="ECO:0000256" key="2">
    <source>
        <dbReference type="ARBA" id="ARBA00023125"/>
    </source>
</evidence>
<comment type="similarity">
    <text evidence="1">Belongs to the 'phage' integrase family.</text>
</comment>
<dbReference type="STRING" id="410332.SAMN04488550_2081"/>
<organism evidence="8 9">
    <name type="scientific">Gordonia malaquae NBRC 108250</name>
    <dbReference type="NCBI Taxonomy" id="1223542"/>
    <lineage>
        <taxon>Bacteria</taxon>
        <taxon>Bacillati</taxon>
        <taxon>Actinomycetota</taxon>
        <taxon>Actinomycetes</taxon>
        <taxon>Mycobacteriales</taxon>
        <taxon>Gordoniaceae</taxon>
        <taxon>Gordonia</taxon>
    </lineage>
</organism>
<dbReference type="InterPro" id="IPR058717">
    <property type="entry name" value="Phage_L5_Integrase_N"/>
</dbReference>
<dbReference type="GO" id="GO:0003677">
    <property type="term" value="F:DNA binding"/>
    <property type="evidence" value="ECO:0007669"/>
    <property type="project" value="UniProtKB-UniRule"/>
</dbReference>
<dbReference type="GO" id="GO:0015074">
    <property type="term" value="P:DNA integration"/>
    <property type="evidence" value="ECO:0007669"/>
    <property type="project" value="InterPro"/>
</dbReference>
<dbReference type="RefSeq" id="WP_008378074.1">
    <property type="nucleotide sequence ID" value="NZ_BAOP01000010.1"/>
</dbReference>
<dbReference type="InterPro" id="IPR002104">
    <property type="entry name" value="Integrase_catalytic"/>
</dbReference>
<dbReference type="Proteomes" id="UP000035009">
    <property type="component" value="Unassembled WGS sequence"/>
</dbReference>
<dbReference type="InterPro" id="IPR010998">
    <property type="entry name" value="Integrase_recombinase_N"/>
</dbReference>
<dbReference type="Gene3D" id="1.10.443.10">
    <property type="entry name" value="Intergrase catalytic core"/>
    <property type="match status" value="1"/>
</dbReference>
<dbReference type="InterPro" id="IPR013762">
    <property type="entry name" value="Integrase-like_cat_sf"/>
</dbReference>
<evidence type="ECO:0000256" key="3">
    <source>
        <dbReference type="ARBA" id="ARBA00023172"/>
    </source>
</evidence>
<feature type="compositionally biased region" description="Basic and acidic residues" evidence="5">
    <location>
        <begin position="379"/>
        <end position="392"/>
    </location>
</feature>
<dbReference type="InterPro" id="IPR050090">
    <property type="entry name" value="Tyrosine_recombinase_XerCD"/>
</dbReference>
<evidence type="ECO:0000259" key="6">
    <source>
        <dbReference type="PROSITE" id="PS51898"/>
    </source>
</evidence>
<evidence type="ECO:0000313" key="9">
    <source>
        <dbReference type="Proteomes" id="UP000035009"/>
    </source>
</evidence>
<accession>M3VB33</accession>
<dbReference type="Pfam" id="PF26003">
    <property type="entry name" value="Integrase_N_phage"/>
    <property type="match status" value="1"/>
</dbReference>
<dbReference type="Gene3D" id="1.10.150.130">
    <property type="match status" value="1"/>
</dbReference>
<dbReference type="GO" id="GO:0006310">
    <property type="term" value="P:DNA recombination"/>
    <property type="evidence" value="ECO:0007669"/>
    <property type="project" value="UniProtKB-KW"/>
</dbReference>
<comment type="caution">
    <text evidence="8">The sequence shown here is derived from an EMBL/GenBank/DDBJ whole genome shotgun (WGS) entry which is preliminary data.</text>
</comment>
<dbReference type="InterPro" id="IPR011010">
    <property type="entry name" value="DNA_brk_join_enz"/>
</dbReference>
<feature type="region of interest" description="Disordered" evidence="5">
    <location>
        <begin position="371"/>
        <end position="392"/>
    </location>
</feature>
<dbReference type="Pfam" id="PF00589">
    <property type="entry name" value="Phage_integrase"/>
    <property type="match status" value="1"/>
</dbReference>
<gene>
    <name evidence="8" type="ORF">GM1_010_01530</name>
</gene>
<evidence type="ECO:0000256" key="5">
    <source>
        <dbReference type="SAM" id="MobiDB-lite"/>
    </source>
</evidence>
<keyword evidence="9" id="KW-1185">Reference proteome</keyword>
<keyword evidence="3" id="KW-0233">DNA recombination</keyword>
<evidence type="ECO:0000313" key="8">
    <source>
        <dbReference type="EMBL" id="GAC79563.1"/>
    </source>
</evidence>
<dbReference type="PROSITE" id="PS51898">
    <property type="entry name" value="TYR_RECOMBINASE"/>
    <property type="match status" value="1"/>
</dbReference>
<dbReference type="AlphaFoldDB" id="M3VB33"/>
<evidence type="ECO:0000256" key="1">
    <source>
        <dbReference type="ARBA" id="ARBA00008857"/>
    </source>
</evidence>
<proteinExistence type="inferred from homology"/>
<dbReference type="PROSITE" id="PS51900">
    <property type="entry name" value="CB"/>
    <property type="match status" value="1"/>
</dbReference>
<dbReference type="PANTHER" id="PTHR30349:SF64">
    <property type="entry name" value="PROPHAGE INTEGRASE INTD-RELATED"/>
    <property type="match status" value="1"/>
</dbReference>
<keyword evidence="2 4" id="KW-0238">DNA-binding</keyword>
<feature type="domain" description="Core-binding (CB)" evidence="7">
    <location>
        <begin position="88"/>
        <end position="173"/>
    </location>
</feature>
<feature type="region of interest" description="Disordered" evidence="5">
    <location>
        <begin position="1"/>
        <end position="36"/>
    </location>
</feature>
<sequence>MAESFGMIDKRPNGRYRARFTEPDPHGTSGKAAAERRITAPGTFATKSEARQWLSIQQAALASGTWVHPDVAARQAAEHAAAAAAAATPFGTYAARWIETRTNSKGEALRPRTRKEYERMLDTGPLAFWSEQPLNAITPEMVRDWRSDLLKGGKLTQTARAYDLMKSIMKTAVEDELLSANPCRVKGGSITSTGRKVRPPTDDELDSLITHIESRYKALVVIAAAGGLRYGEALGLTSDDVAVERDDDGNVDAVRVVVERSVVEGSGLAREAGPTKTAAGQRVIALFGGDAAIVAAHVEGMKPGALLWTDTQGNYVSQSSVNNAWRKARKAAGCPDVTFHSLRHYAGTRYAQSGATVAETMARLGHSSAKAAMRYQHSGSRDDELARRAARP</sequence>
<dbReference type="eggNOG" id="COG0582">
    <property type="taxonomic scope" value="Bacteria"/>
</dbReference>
<reference evidence="8 9" key="1">
    <citation type="submission" date="2013-02" db="EMBL/GenBank/DDBJ databases">
        <title>Whole genome shotgun sequence of Gordonia malaquae NBRC 108250.</title>
        <authorList>
            <person name="Yoshida I."/>
            <person name="Hosoyama A."/>
            <person name="Tsuchikane K."/>
            <person name="Ando Y."/>
            <person name="Baba S."/>
            <person name="Ohji S."/>
            <person name="Hamada M."/>
            <person name="Tamura T."/>
            <person name="Yamazoe A."/>
            <person name="Yamazaki S."/>
            <person name="Fujita N."/>
        </authorList>
    </citation>
    <scope>NUCLEOTIDE SEQUENCE [LARGE SCALE GENOMIC DNA]</scope>
    <source>
        <strain evidence="8 9">NBRC 108250</strain>
    </source>
</reference>
<dbReference type="EMBL" id="BAOP01000010">
    <property type="protein sequence ID" value="GAC79563.1"/>
    <property type="molecule type" value="Genomic_DNA"/>
</dbReference>
<evidence type="ECO:0000259" key="7">
    <source>
        <dbReference type="PROSITE" id="PS51900"/>
    </source>
</evidence>
<evidence type="ECO:0000256" key="4">
    <source>
        <dbReference type="PROSITE-ProRule" id="PRU01248"/>
    </source>
</evidence>
<dbReference type="PANTHER" id="PTHR30349">
    <property type="entry name" value="PHAGE INTEGRASE-RELATED"/>
    <property type="match status" value="1"/>
</dbReference>
<dbReference type="OrthoDB" id="1822491at2"/>